<evidence type="ECO:0000256" key="1">
    <source>
        <dbReference type="SAM" id="Phobius"/>
    </source>
</evidence>
<feature type="transmembrane region" description="Helical" evidence="1">
    <location>
        <begin position="337"/>
        <end position="357"/>
    </location>
</feature>
<protein>
    <submittedName>
        <fullName evidence="2">Uncharacterized protein</fullName>
    </submittedName>
</protein>
<feature type="transmembrane region" description="Helical" evidence="1">
    <location>
        <begin position="45"/>
        <end position="66"/>
    </location>
</feature>
<feature type="transmembrane region" description="Helical" evidence="1">
    <location>
        <begin position="475"/>
        <end position="495"/>
    </location>
</feature>
<dbReference type="AlphaFoldDB" id="A0A316HTS0"/>
<feature type="transmembrane region" description="Helical" evidence="1">
    <location>
        <begin position="396"/>
        <end position="418"/>
    </location>
</feature>
<dbReference type="RefSeq" id="WP_109639042.1">
    <property type="nucleotide sequence ID" value="NZ_QGHB01000009.1"/>
</dbReference>
<keyword evidence="1" id="KW-1133">Transmembrane helix</keyword>
<feature type="transmembrane region" description="Helical" evidence="1">
    <location>
        <begin position="73"/>
        <end position="91"/>
    </location>
</feature>
<evidence type="ECO:0000313" key="3">
    <source>
        <dbReference type="Proteomes" id="UP000246005"/>
    </source>
</evidence>
<name>A0A316HTS0_9PSEU</name>
<feature type="transmembrane region" description="Helical" evidence="1">
    <location>
        <begin position="502"/>
        <end position="518"/>
    </location>
</feature>
<organism evidence="2 3">
    <name type="scientific">Lentzea atacamensis</name>
    <dbReference type="NCBI Taxonomy" id="531938"/>
    <lineage>
        <taxon>Bacteria</taxon>
        <taxon>Bacillati</taxon>
        <taxon>Actinomycetota</taxon>
        <taxon>Actinomycetes</taxon>
        <taxon>Pseudonocardiales</taxon>
        <taxon>Pseudonocardiaceae</taxon>
        <taxon>Lentzea</taxon>
    </lineage>
</organism>
<feature type="transmembrane region" description="Helical" evidence="1">
    <location>
        <begin position="226"/>
        <end position="251"/>
    </location>
</feature>
<feature type="transmembrane region" description="Helical" evidence="1">
    <location>
        <begin position="297"/>
        <end position="317"/>
    </location>
</feature>
<accession>A0A316HTS0</accession>
<feature type="transmembrane region" description="Helical" evidence="1">
    <location>
        <begin position="121"/>
        <end position="142"/>
    </location>
</feature>
<reference evidence="2 3" key="1">
    <citation type="submission" date="2018-05" db="EMBL/GenBank/DDBJ databases">
        <title>Genomic Encyclopedia of Type Strains, Phase IV (KMG-IV): sequencing the most valuable type-strain genomes for metagenomic binning, comparative biology and taxonomic classification.</title>
        <authorList>
            <person name="Goeker M."/>
        </authorList>
    </citation>
    <scope>NUCLEOTIDE SEQUENCE [LARGE SCALE GENOMIC DNA]</scope>
    <source>
        <strain evidence="2 3">DSM 45480</strain>
    </source>
</reference>
<evidence type="ECO:0000313" key="2">
    <source>
        <dbReference type="EMBL" id="PWK83968.1"/>
    </source>
</evidence>
<comment type="caution">
    <text evidence="2">The sequence shown here is derived from an EMBL/GenBank/DDBJ whole genome shotgun (WGS) entry which is preliminary data.</text>
</comment>
<proteinExistence type="predicted"/>
<feature type="transmembrane region" description="Helical" evidence="1">
    <location>
        <begin position="193"/>
        <end position="214"/>
    </location>
</feature>
<feature type="transmembrane region" description="Helical" evidence="1">
    <location>
        <begin position="154"/>
        <end position="173"/>
    </location>
</feature>
<feature type="transmembrane region" description="Helical" evidence="1">
    <location>
        <begin position="439"/>
        <end position="455"/>
    </location>
</feature>
<gene>
    <name evidence="2" type="ORF">C8D88_10948</name>
</gene>
<keyword evidence="1" id="KW-0472">Membrane</keyword>
<keyword evidence="1" id="KW-0812">Transmembrane</keyword>
<dbReference type="Proteomes" id="UP000246005">
    <property type="component" value="Unassembled WGS sequence"/>
</dbReference>
<sequence>MTRTQLENQTPAAARLRTSWALAAAGGLLLAVGPLLGVVDGAEPAYTSWPLLALLALLPPVVAGVLLMRGRPFVAAGLIAAVGVFAFGRLLSDLQLVFAPMSVARPELFRPTTLIAVTPSAGLWVLLAGHVLVIAGGLLAAGRAGMPADESEPAGLVALHVITAAWATVGLLGKPFTSSDPFQLDRGPWDLPVLGLTGGLLVALAAPLATALAASSPDPDTRQGGVLGVSLALLGVVLPWLVAGTVVSGLGISAGPVLALLAALALPALPLLARLVRLLRGKRDDTRDLALPSIRRMHTAAGLLSVIAAVFMLIGAVVPQLELTTGGEAPELASAKLLWPAGLAFGVLGLALLVPSIAAAVRPALFLGYFAMQLAAAGATQPVVAASQAGIAQPGAGFWLMVAEFPLGLLALICAGLAGAVERENTEPGRRQELPMTELGAVLLAGLFAAGAFALPTVRSAGYAAPTLVPDADPAVSWALLISLVFLGIGLVVALRSRPARGAAVLAGAVLLVGVRALELPLTGDRVEGAVAGPGTWLALASVTALVVAAGLMGARATR</sequence>
<feature type="transmembrane region" description="Helical" evidence="1">
    <location>
        <begin position="364"/>
        <end position="384"/>
    </location>
</feature>
<feature type="transmembrane region" description="Helical" evidence="1">
    <location>
        <begin position="20"/>
        <end position="39"/>
    </location>
</feature>
<feature type="transmembrane region" description="Helical" evidence="1">
    <location>
        <begin position="538"/>
        <end position="555"/>
    </location>
</feature>
<dbReference type="EMBL" id="QGHB01000009">
    <property type="protein sequence ID" value="PWK83968.1"/>
    <property type="molecule type" value="Genomic_DNA"/>
</dbReference>
<feature type="transmembrane region" description="Helical" evidence="1">
    <location>
        <begin position="257"/>
        <end position="276"/>
    </location>
</feature>